<proteinExistence type="inferred from homology"/>
<comment type="catalytic activity">
    <reaction evidence="10">
        <text>fluoride(in) = fluoride(out)</text>
        <dbReference type="Rhea" id="RHEA:76159"/>
        <dbReference type="ChEBI" id="CHEBI:17051"/>
    </reaction>
    <physiologicalReaction direction="left-to-right" evidence="10">
        <dbReference type="Rhea" id="RHEA:76160"/>
    </physiologicalReaction>
</comment>
<evidence type="ECO:0000256" key="3">
    <source>
        <dbReference type="ARBA" id="ARBA00022519"/>
    </source>
</evidence>
<name>A0A7D3XU49_9BACT</name>
<comment type="subcellular location">
    <subcellularLocation>
        <location evidence="1 11">Cell membrane</location>
        <topology evidence="1 11">Multi-pass membrane protein</topology>
    </subcellularLocation>
</comment>
<dbReference type="GO" id="GO:0140114">
    <property type="term" value="P:cellular detoxification of fluoride"/>
    <property type="evidence" value="ECO:0007669"/>
    <property type="project" value="UniProtKB-UniRule"/>
</dbReference>
<keyword evidence="3" id="KW-0997">Cell inner membrane</keyword>
<evidence type="ECO:0000313" key="12">
    <source>
        <dbReference type="EMBL" id="QKG78748.1"/>
    </source>
</evidence>
<dbReference type="AlphaFoldDB" id="A0A7D3XU49"/>
<evidence type="ECO:0000256" key="9">
    <source>
        <dbReference type="ARBA" id="ARBA00035120"/>
    </source>
</evidence>
<keyword evidence="11" id="KW-0479">Metal-binding</keyword>
<dbReference type="GO" id="GO:0005886">
    <property type="term" value="C:plasma membrane"/>
    <property type="evidence" value="ECO:0007669"/>
    <property type="project" value="UniProtKB-SubCell"/>
</dbReference>
<organism evidence="12 13">
    <name type="scientific">Tenuifilum thalassicum</name>
    <dbReference type="NCBI Taxonomy" id="2590900"/>
    <lineage>
        <taxon>Bacteria</taxon>
        <taxon>Pseudomonadati</taxon>
        <taxon>Bacteroidota</taxon>
        <taxon>Bacteroidia</taxon>
        <taxon>Bacteroidales</taxon>
        <taxon>Tenuifilaceae</taxon>
        <taxon>Tenuifilum</taxon>
    </lineage>
</organism>
<evidence type="ECO:0000256" key="5">
    <source>
        <dbReference type="ARBA" id="ARBA00022989"/>
    </source>
</evidence>
<dbReference type="EMBL" id="CP041345">
    <property type="protein sequence ID" value="QKG78748.1"/>
    <property type="molecule type" value="Genomic_DNA"/>
</dbReference>
<feature type="transmembrane region" description="Helical" evidence="11">
    <location>
        <begin position="68"/>
        <end position="85"/>
    </location>
</feature>
<dbReference type="PANTHER" id="PTHR28259">
    <property type="entry name" value="FLUORIDE EXPORT PROTEIN 1-RELATED"/>
    <property type="match status" value="1"/>
</dbReference>
<comment type="function">
    <text evidence="11">Fluoride-specific ion channel. Important for reducing fluoride concentration in the cell, thus reducing its toxicity.</text>
</comment>
<keyword evidence="4 11" id="KW-0812">Transmembrane</keyword>
<comment type="activity regulation">
    <text evidence="11">Na(+) is not transported, but it plays an essential structural role and its presence is essential for fluoride channel function.</text>
</comment>
<feature type="binding site" evidence="11">
    <location>
        <position position="79"/>
    </location>
    <ligand>
        <name>Na(+)</name>
        <dbReference type="ChEBI" id="CHEBI:29101"/>
        <note>structural</note>
    </ligand>
</feature>
<protein>
    <recommendedName>
        <fullName evidence="11">Fluoride-specific ion channel FluC</fullName>
    </recommendedName>
</protein>
<keyword evidence="7 11" id="KW-0472">Membrane</keyword>
<evidence type="ECO:0000256" key="2">
    <source>
        <dbReference type="ARBA" id="ARBA00022475"/>
    </source>
</evidence>
<keyword evidence="6 11" id="KW-0406">Ion transport</keyword>
<dbReference type="KEGG" id="ttz:FHG85_00180"/>
<gene>
    <name evidence="11 12" type="primary">crcB</name>
    <name evidence="11" type="synonym">fluC</name>
    <name evidence="12" type="ORF">FHG85_00180</name>
</gene>
<dbReference type="Pfam" id="PF02537">
    <property type="entry name" value="CRCB"/>
    <property type="match status" value="1"/>
</dbReference>
<feature type="transmembrane region" description="Helical" evidence="11">
    <location>
        <begin position="97"/>
        <end position="122"/>
    </location>
</feature>
<evidence type="ECO:0000256" key="6">
    <source>
        <dbReference type="ARBA" id="ARBA00023065"/>
    </source>
</evidence>
<accession>A0A7D3XU49</accession>
<evidence type="ECO:0000256" key="4">
    <source>
        <dbReference type="ARBA" id="ARBA00022692"/>
    </source>
</evidence>
<evidence type="ECO:0000256" key="1">
    <source>
        <dbReference type="ARBA" id="ARBA00004651"/>
    </source>
</evidence>
<dbReference type="InterPro" id="IPR003691">
    <property type="entry name" value="FluC"/>
</dbReference>
<evidence type="ECO:0000256" key="10">
    <source>
        <dbReference type="ARBA" id="ARBA00035585"/>
    </source>
</evidence>
<dbReference type="GO" id="GO:0062054">
    <property type="term" value="F:fluoride channel activity"/>
    <property type="evidence" value="ECO:0007669"/>
    <property type="project" value="UniProtKB-UniRule"/>
</dbReference>
<keyword evidence="11" id="KW-0915">Sodium</keyword>
<comment type="similarity">
    <text evidence="9 11">Belongs to the fluoride channel Fluc/FEX (TC 1.A.43) family.</text>
</comment>
<keyword evidence="11" id="KW-0813">Transport</keyword>
<keyword evidence="5 11" id="KW-1133">Transmembrane helix</keyword>
<evidence type="ECO:0000313" key="13">
    <source>
        <dbReference type="Proteomes" id="UP000500961"/>
    </source>
</evidence>
<dbReference type="PANTHER" id="PTHR28259:SF1">
    <property type="entry name" value="FLUORIDE EXPORT PROTEIN 1-RELATED"/>
    <property type="match status" value="1"/>
</dbReference>
<evidence type="ECO:0000256" key="7">
    <source>
        <dbReference type="ARBA" id="ARBA00023136"/>
    </source>
</evidence>
<keyword evidence="13" id="KW-1185">Reference proteome</keyword>
<feature type="transmembrane region" description="Helical" evidence="11">
    <location>
        <begin position="35"/>
        <end position="56"/>
    </location>
</feature>
<dbReference type="GO" id="GO:0046872">
    <property type="term" value="F:metal ion binding"/>
    <property type="evidence" value="ECO:0007669"/>
    <property type="project" value="UniProtKB-KW"/>
</dbReference>
<evidence type="ECO:0000256" key="8">
    <source>
        <dbReference type="ARBA" id="ARBA00023303"/>
    </source>
</evidence>
<dbReference type="NCBIfam" id="TIGR00494">
    <property type="entry name" value="crcB"/>
    <property type="match status" value="1"/>
</dbReference>
<keyword evidence="8 11" id="KW-0407">Ion channel</keyword>
<sequence length="125" mass="13828">MFKSVLIVGLGGFIGSASRFLVSRYFQLQTLSDFPWGTFTVNIVGSLIIGLVYGLSERSNFLSPELRLFLAVGFCGGFTTFSSFANDMLLMLQGRELFHFIIYSGASFILGLVSVFIGRYLVQIL</sequence>
<keyword evidence="2 11" id="KW-1003">Cell membrane</keyword>
<evidence type="ECO:0000256" key="11">
    <source>
        <dbReference type="HAMAP-Rule" id="MF_00454"/>
    </source>
</evidence>
<dbReference type="RefSeq" id="WP_173072264.1">
    <property type="nucleotide sequence ID" value="NZ_CP041345.1"/>
</dbReference>
<dbReference type="HAMAP" id="MF_00454">
    <property type="entry name" value="FluC"/>
    <property type="match status" value="1"/>
</dbReference>
<dbReference type="Proteomes" id="UP000500961">
    <property type="component" value="Chromosome"/>
</dbReference>
<feature type="binding site" evidence="11">
    <location>
        <position position="76"/>
    </location>
    <ligand>
        <name>Na(+)</name>
        <dbReference type="ChEBI" id="CHEBI:29101"/>
        <note>structural</note>
    </ligand>
</feature>
<reference evidence="12 13" key="1">
    <citation type="submission" date="2019-07" db="EMBL/GenBank/DDBJ databases">
        <title>Thalassofilum flectens gen. nov., sp. nov., a novel moderate thermophilic anaerobe from a shallow sea hot spring in Kunashir Island (Russia), representing a new family in the order Bacteroidales, and proposal of Thalassofilacea fam. nov.</title>
        <authorList>
            <person name="Kochetkova T.V."/>
            <person name="Podosokorskaya O.A."/>
            <person name="Novikov A."/>
            <person name="Elcheninov A.G."/>
            <person name="Toshchakov S.V."/>
            <person name="Kublanov I.V."/>
        </authorList>
    </citation>
    <scope>NUCLEOTIDE SEQUENCE [LARGE SCALE GENOMIC DNA]</scope>
    <source>
        <strain evidence="12 13">38-H</strain>
    </source>
</reference>